<dbReference type="SUPFAM" id="SSF88723">
    <property type="entry name" value="PIN domain-like"/>
    <property type="match status" value="1"/>
</dbReference>
<dbReference type="SUPFAM" id="SSF47807">
    <property type="entry name" value="5' to 3' exonuclease, C-terminal subdomain"/>
    <property type="match status" value="1"/>
</dbReference>
<evidence type="ECO:0008006" key="2">
    <source>
        <dbReference type="Google" id="ProtNLM"/>
    </source>
</evidence>
<dbReference type="InterPro" id="IPR029060">
    <property type="entry name" value="PIN-like_dom_sf"/>
</dbReference>
<dbReference type="InterPro" id="IPR036279">
    <property type="entry name" value="5-3_exonuclease_C_sf"/>
</dbReference>
<dbReference type="Gene3D" id="1.10.150.20">
    <property type="entry name" value="5' to 3' exonuclease, C-terminal subdomain"/>
    <property type="match status" value="1"/>
</dbReference>
<comment type="caution">
    <text evidence="1">The sequence shown here is derived from an EMBL/GenBank/DDBJ whole genome shotgun (WGS) entry which is preliminary data.</text>
</comment>
<dbReference type="AlphaFoldDB" id="A0A0F9BCE3"/>
<evidence type="ECO:0000313" key="1">
    <source>
        <dbReference type="EMBL" id="KKL19365.1"/>
    </source>
</evidence>
<accession>A0A0F9BCE3</accession>
<protein>
    <recommendedName>
        <fullName evidence="2">5'-3' exonuclease domain-containing protein</fullName>
    </recommendedName>
</protein>
<name>A0A0F9BCE3_9ZZZZ</name>
<dbReference type="EMBL" id="LAZR01038511">
    <property type="protein sequence ID" value="KKL19365.1"/>
    <property type="molecule type" value="Genomic_DNA"/>
</dbReference>
<gene>
    <name evidence="1" type="ORF">LCGC14_2466160</name>
</gene>
<feature type="non-terminal residue" evidence="1">
    <location>
        <position position="1"/>
    </location>
</feature>
<proteinExistence type="predicted"/>
<reference evidence="1" key="1">
    <citation type="journal article" date="2015" name="Nature">
        <title>Complex archaea that bridge the gap between prokaryotes and eukaryotes.</title>
        <authorList>
            <person name="Spang A."/>
            <person name="Saw J.H."/>
            <person name="Jorgensen S.L."/>
            <person name="Zaremba-Niedzwiedzka K."/>
            <person name="Martijn J."/>
            <person name="Lind A.E."/>
            <person name="van Eijk R."/>
            <person name="Schleper C."/>
            <person name="Guy L."/>
            <person name="Ettema T.J."/>
        </authorList>
    </citation>
    <scope>NUCLEOTIDE SEQUENCE</scope>
</reference>
<dbReference type="Gene3D" id="3.40.50.1010">
    <property type="entry name" value="5'-nuclease"/>
    <property type="match status" value="1"/>
</dbReference>
<sequence>IMSACDLTEFDIVCYLSGATNFRYDVAKTRPYKGNRDAKHRPTHEVAIRDYIRGQWETVVTDGIEADDALGIAQCRAEQHSTCIISIDKDLNMIPGLHYDFLHELHYDITEEQGWRLFCLQLLTGDTTDNIPGLEGIGAKKADKILDGLSQDQWMEAVASAYASKSGKRDWFEYMMEQATLLWILRDTNNMGPPVPAELEELGGKFDGTDEISLFD</sequence>
<organism evidence="1">
    <name type="scientific">marine sediment metagenome</name>
    <dbReference type="NCBI Taxonomy" id="412755"/>
    <lineage>
        <taxon>unclassified sequences</taxon>
        <taxon>metagenomes</taxon>
        <taxon>ecological metagenomes</taxon>
    </lineage>
</organism>